<dbReference type="RefSeq" id="WP_217641345.1">
    <property type="nucleotide sequence ID" value="NZ_FOMZ01000002.1"/>
</dbReference>
<feature type="compositionally biased region" description="Low complexity" evidence="1">
    <location>
        <begin position="130"/>
        <end position="142"/>
    </location>
</feature>
<protein>
    <submittedName>
        <fullName evidence="2">YbaB/EbfC DNA-binding family protein</fullName>
    </submittedName>
</protein>
<reference evidence="3" key="1">
    <citation type="submission" date="2016-10" db="EMBL/GenBank/DDBJ databases">
        <authorList>
            <person name="Varghese N."/>
            <person name="Submissions S."/>
        </authorList>
    </citation>
    <scope>NUCLEOTIDE SEQUENCE [LARGE SCALE GENOMIC DNA]</scope>
    <source>
        <strain evidence="3">DSM 45004</strain>
    </source>
</reference>
<gene>
    <name evidence="2" type="ORF">SAMN04487819_102316</name>
</gene>
<feature type="region of interest" description="Disordered" evidence="1">
    <location>
        <begin position="92"/>
        <end position="166"/>
    </location>
</feature>
<dbReference type="SUPFAM" id="SSF82607">
    <property type="entry name" value="YbaB-like"/>
    <property type="match status" value="1"/>
</dbReference>
<keyword evidence="2" id="KW-0238">DNA-binding</keyword>
<dbReference type="Proteomes" id="UP000198716">
    <property type="component" value="Unassembled WGS sequence"/>
</dbReference>
<name>A0A1I1UU00_9ACTN</name>
<sequence length="166" mass="17312">MDVSDRVQRMMSDFEQQAAKAAEVKDRMSELRGTARSEDGDIEVTVAPSGAVLDLRLESGAVRQSHTALQQSLLDTVRQATQDAAARLDETVQPLLGDRAEQFKQAFDSHGARPVTPESGGDAAGGGTGTASTGSTNAPRGSSGAGGSRPEGDDEDDDFSDGSFPK</sequence>
<dbReference type="AlphaFoldDB" id="A0A1I1UU00"/>
<dbReference type="InterPro" id="IPR004401">
    <property type="entry name" value="YbaB/EbfC"/>
</dbReference>
<evidence type="ECO:0000313" key="3">
    <source>
        <dbReference type="Proteomes" id="UP000198716"/>
    </source>
</evidence>
<evidence type="ECO:0000313" key="2">
    <source>
        <dbReference type="EMBL" id="SFD72343.1"/>
    </source>
</evidence>
<dbReference type="Gene3D" id="3.30.1310.10">
    <property type="entry name" value="Nucleoid-associated protein YbaB-like domain"/>
    <property type="match status" value="1"/>
</dbReference>
<accession>A0A1I1UU00</accession>
<keyword evidence="3" id="KW-1185">Reference proteome</keyword>
<evidence type="ECO:0000256" key="1">
    <source>
        <dbReference type="SAM" id="MobiDB-lite"/>
    </source>
</evidence>
<dbReference type="EMBL" id="FOMZ01000002">
    <property type="protein sequence ID" value="SFD72343.1"/>
    <property type="molecule type" value="Genomic_DNA"/>
</dbReference>
<proteinExistence type="predicted"/>
<organism evidence="2 3">
    <name type="scientific">Actinopolyspora alba</name>
    <dbReference type="NCBI Taxonomy" id="673379"/>
    <lineage>
        <taxon>Bacteria</taxon>
        <taxon>Bacillati</taxon>
        <taxon>Actinomycetota</taxon>
        <taxon>Actinomycetes</taxon>
        <taxon>Actinopolysporales</taxon>
        <taxon>Actinopolysporaceae</taxon>
        <taxon>Actinopolyspora</taxon>
        <taxon>Actinopolyspora alba group</taxon>
    </lineage>
</organism>
<dbReference type="GO" id="GO:0003677">
    <property type="term" value="F:DNA binding"/>
    <property type="evidence" value="ECO:0007669"/>
    <property type="project" value="UniProtKB-KW"/>
</dbReference>
<dbReference type="InterPro" id="IPR036894">
    <property type="entry name" value="YbaB-like_sf"/>
</dbReference>
<dbReference type="Pfam" id="PF02575">
    <property type="entry name" value="YbaB_DNA_bd"/>
    <property type="match status" value="1"/>
</dbReference>